<keyword evidence="1" id="KW-0472">Membrane</keyword>
<evidence type="ECO:0000256" key="1">
    <source>
        <dbReference type="SAM" id="Phobius"/>
    </source>
</evidence>
<sequence>MFLGTHTLLPVCAGLILENGSLMRGRGHFFPAWGLPLIGLFGALPDLCTPHISREARLTSWSHTVWFLLALIPVCAVVASFFPGGRWRVAVACWSAAFLHVGADAISGGIAWLYPWRSDEIGEYYIHPDYWIWWDMGFVFLTWLLVRLRPHAEARGVKA</sequence>
<organism evidence="2 3">
    <name type="scientific">Luteolibacter rhizosphaerae</name>
    <dbReference type="NCBI Taxonomy" id="2989719"/>
    <lineage>
        <taxon>Bacteria</taxon>
        <taxon>Pseudomonadati</taxon>
        <taxon>Verrucomicrobiota</taxon>
        <taxon>Verrucomicrobiia</taxon>
        <taxon>Verrucomicrobiales</taxon>
        <taxon>Verrucomicrobiaceae</taxon>
        <taxon>Luteolibacter</taxon>
    </lineage>
</organism>
<keyword evidence="3" id="KW-1185">Reference proteome</keyword>
<gene>
    <name evidence="2" type="ORF">OJ996_13800</name>
</gene>
<evidence type="ECO:0000313" key="2">
    <source>
        <dbReference type="EMBL" id="MCW1914656.1"/>
    </source>
</evidence>
<name>A0ABT3G591_9BACT</name>
<feature type="transmembrane region" description="Helical" evidence="1">
    <location>
        <begin position="64"/>
        <end position="82"/>
    </location>
</feature>
<comment type="caution">
    <text evidence="2">The sequence shown here is derived from an EMBL/GenBank/DDBJ whole genome shotgun (WGS) entry which is preliminary data.</text>
</comment>
<accession>A0ABT3G591</accession>
<dbReference type="Proteomes" id="UP001165653">
    <property type="component" value="Unassembled WGS sequence"/>
</dbReference>
<protein>
    <submittedName>
        <fullName evidence="2">Metal-dependent hydrolase</fullName>
    </submittedName>
</protein>
<dbReference type="EMBL" id="JAPDDR010000006">
    <property type="protein sequence ID" value="MCW1914656.1"/>
    <property type="molecule type" value="Genomic_DNA"/>
</dbReference>
<feature type="transmembrane region" description="Helical" evidence="1">
    <location>
        <begin position="130"/>
        <end position="148"/>
    </location>
</feature>
<feature type="transmembrane region" description="Helical" evidence="1">
    <location>
        <begin position="89"/>
        <end position="114"/>
    </location>
</feature>
<dbReference type="Pfam" id="PF04307">
    <property type="entry name" value="YdjM"/>
    <property type="match status" value="1"/>
</dbReference>
<keyword evidence="1" id="KW-0812">Transmembrane</keyword>
<dbReference type="InterPro" id="IPR007404">
    <property type="entry name" value="YdjM-like"/>
</dbReference>
<dbReference type="RefSeq" id="WP_264514192.1">
    <property type="nucleotide sequence ID" value="NZ_JAPDDR010000006.1"/>
</dbReference>
<dbReference type="GO" id="GO:0016787">
    <property type="term" value="F:hydrolase activity"/>
    <property type="evidence" value="ECO:0007669"/>
    <property type="project" value="UniProtKB-KW"/>
</dbReference>
<reference evidence="2" key="1">
    <citation type="submission" date="2022-10" db="EMBL/GenBank/DDBJ databases">
        <title>Luteolibacter sp. GHJ8, whole genome shotgun sequencing project.</title>
        <authorList>
            <person name="Zhao G."/>
            <person name="Shen L."/>
        </authorList>
    </citation>
    <scope>NUCLEOTIDE SEQUENCE</scope>
    <source>
        <strain evidence="2">GHJ8</strain>
    </source>
</reference>
<keyword evidence="1" id="KW-1133">Transmembrane helix</keyword>
<evidence type="ECO:0000313" key="3">
    <source>
        <dbReference type="Proteomes" id="UP001165653"/>
    </source>
</evidence>
<keyword evidence="2" id="KW-0378">Hydrolase</keyword>
<proteinExistence type="predicted"/>